<keyword evidence="1" id="KW-0472">Membrane</keyword>
<dbReference type="AlphaFoldDB" id="A0A510UFB1"/>
<sequence>MQRYFPLINAVWFQLAWLAAIIYKQQAIPFLLLSVLIHLWVSPSRKQDAMMITVIGIIGVISDSFLSLIDIFSFPNNVIIPIWLIMIWAHFSIALNHSLKWLNRFHIVAISLFGAIAGPLNYLAGQRLGGVEFVYSLNITLFAVAVIWAVNLPVFIIIQKRINKRIQERGSSYVEANQHAHSSGVVNNK</sequence>
<dbReference type="EMBL" id="BJTZ01000001">
    <property type="protein sequence ID" value="GEK12140.1"/>
    <property type="molecule type" value="Genomic_DNA"/>
</dbReference>
<feature type="transmembrane region" description="Helical" evidence="1">
    <location>
        <begin position="78"/>
        <end position="95"/>
    </location>
</feature>
<protein>
    <submittedName>
        <fullName evidence="3">DUF2878 family protein</fullName>
    </submittedName>
    <submittedName>
        <fullName evidence="2">Membrane protein</fullName>
    </submittedName>
</protein>
<evidence type="ECO:0000313" key="2">
    <source>
        <dbReference type="EMBL" id="GEK12140.1"/>
    </source>
</evidence>
<keyword evidence="1" id="KW-0812">Transmembrane</keyword>
<organism evidence="2 4">
    <name type="scientific">Aliivibrio fischeri</name>
    <name type="common">Vibrio fischeri</name>
    <dbReference type="NCBI Taxonomy" id="668"/>
    <lineage>
        <taxon>Bacteria</taxon>
        <taxon>Pseudomonadati</taxon>
        <taxon>Pseudomonadota</taxon>
        <taxon>Gammaproteobacteria</taxon>
        <taxon>Vibrionales</taxon>
        <taxon>Vibrionaceae</taxon>
        <taxon>Aliivibrio</taxon>
    </lineage>
</organism>
<proteinExistence type="predicted"/>
<feature type="transmembrane region" description="Helical" evidence="1">
    <location>
        <begin position="107"/>
        <end position="125"/>
    </location>
</feature>
<accession>A0A510UFB1</accession>
<dbReference type="RefSeq" id="WP_146860749.1">
    <property type="nucleotide sequence ID" value="NZ_BJTZ01000001.1"/>
</dbReference>
<comment type="caution">
    <text evidence="2">The sequence shown here is derived from an EMBL/GenBank/DDBJ whole genome shotgun (WGS) entry which is preliminary data.</text>
</comment>
<dbReference type="Proteomes" id="UP000448038">
    <property type="component" value="Unassembled WGS sequence"/>
</dbReference>
<dbReference type="EMBL" id="WOBN01000003">
    <property type="protein sequence ID" value="MUK47911.1"/>
    <property type="molecule type" value="Genomic_DNA"/>
</dbReference>
<dbReference type="Proteomes" id="UP000321787">
    <property type="component" value="Unassembled WGS sequence"/>
</dbReference>
<gene>
    <name evidence="2" type="ORF">AFI02nite_01760</name>
    <name evidence="3" type="ORF">GNP88_01790</name>
</gene>
<evidence type="ECO:0000313" key="5">
    <source>
        <dbReference type="Proteomes" id="UP000448038"/>
    </source>
</evidence>
<reference evidence="2 4" key="1">
    <citation type="submission" date="2019-07" db="EMBL/GenBank/DDBJ databases">
        <title>Whole genome shotgun sequence of Aliivibrio fischeri NBRC 101058.</title>
        <authorList>
            <person name="Hosoyama A."/>
            <person name="Uohara A."/>
            <person name="Ohji S."/>
            <person name="Ichikawa N."/>
        </authorList>
    </citation>
    <scope>NUCLEOTIDE SEQUENCE [LARGE SCALE GENOMIC DNA]</scope>
    <source>
        <strain evidence="2 4">NBRC 101058</strain>
    </source>
</reference>
<feature type="transmembrane region" description="Helical" evidence="1">
    <location>
        <begin position="137"/>
        <end position="158"/>
    </location>
</feature>
<keyword evidence="1" id="KW-1133">Transmembrane helix</keyword>
<dbReference type="Pfam" id="PF11086">
    <property type="entry name" value="DUF2878"/>
    <property type="match status" value="1"/>
</dbReference>
<reference evidence="3 5" key="2">
    <citation type="submission" date="2019-11" db="EMBL/GenBank/DDBJ databases">
        <title>Using colonization assays and comparative genomics to discover symbiosis behaviors and factors in Vibrio fischeri.</title>
        <authorList>
            <person name="Bongrand C."/>
            <person name="Moriano-Gutierrez S."/>
            <person name="Arevalo P."/>
            <person name="Mcfall-Ngai M."/>
            <person name="Visick K."/>
            <person name="Polz M.F."/>
            <person name="Ruby E.G."/>
        </authorList>
    </citation>
    <scope>NUCLEOTIDE SEQUENCE [LARGE SCALE GENOMIC DNA]</scope>
    <source>
        <strain evidence="3">Emors.4.1</strain>
        <strain evidence="5">emors.4.1</strain>
    </source>
</reference>
<feature type="transmembrane region" description="Helical" evidence="1">
    <location>
        <begin position="49"/>
        <end position="72"/>
    </location>
</feature>
<dbReference type="InterPro" id="IPR021306">
    <property type="entry name" value="DUF2878"/>
</dbReference>
<evidence type="ECO:0000313" key="3">
    <source>
        <dbReference type="EMBL" id="MUK47911.1"/>
    </source>
</evidence>
<name>A0A510UFB1_ALIFS</name>
<evidence type="ECO:0000313" key="4">
    <source>
        <dbReference type="Proteomes" id="UP000321787"/>
    </source>
</evidence>
<feature type="transmembrane region" description="Helical" evidence="1">
    <location>
        <begin position="12"/>
        <end position="37"/>
    </location>
</feature>
<evidence type="ECO:0000256" key="1">
    <source>
        <dbReference type="SAM" id="Phobius"/>
    </source>
</evidence>